<keyword evidence="3" id="KW-1185">Reference proteome</keyword>
<evidence type="ECO:0000256" key="1">
    <source>
        <dbReference type="SAM" id="Phobius"/>
    </source>
</evidence>
<evidence type="ECO:0000313" key="3">
    <source>
        <dbReference type="Proteomes" id="UP000004994"/>
    </source>
</evidence>
<feature type="transmembrane region" description="Helical" evidence="1">
    <location>
        <begin position="6"/>
        <end position="32"/>
    </location>
</feature>
<reference evidence="2" key="1">
    <citation type="journal article" date="2012" name="Nature">
        <title>The tomato genome sequence provides insights into fleshy fruit evolution.</title>
        <authorList>
            <consortium name="Tomato Genome Consortium"/>
        </authorList>
    </citation>
    <scope>NUCLEOTIDE SEQUENCE [LARGE SCALE GENOMIC DNA]</scope>
    <source>
        <strain evidence="2">cv. Heinz 1706</strain>
    </source>
</reference>
<dbReference type="EnsemblPlants" id="Solyc10g048150.2.1">
    <property type="protein sequence ID" value="Solyc10g048150.2.1"/>
    <property type="gene ID" value="Solyc10g048150.2"/>
</dbReference>
<dbReference type="Proteomes" id="UP000004994">
    <property type="component" value="Chromosome 10"/>
</dbReference>
<keyword evidence="1" id="KW-1133">Transmembrane helix</keyword>
<dbReference type="InParanoid" id="A0A3Q7IFL1"/>
<dbReference type="AlphaFoldDB" id="A0A3Q7IFL1"/>
<evidence type="ECO:0000313" key="2">
    <source>
        <dbReference type="EnsemblPlants" id="Solyc10g048150.2.1"/>
    </source>
</evidence>
<organism evidence="2">
    <name type="scientific">Solanum lycopersicum</name>
    <name type="common">Tomato</name>
    <name type="synonym">Lycopersicon esculentum</name>
    <dbReference type="NCBI Taxonomy" id="4081"/>
    <lineage>
        <taxon>Eukaryota</taxon>
        <taxon>Viridiplantae</taxon>
        <taxon>Streptophyta</taxon>
        <taxon>Embryophyta</taxon>
        <taxon>Tracheophyta</taxon>
        <taxon>Spermatophyta</taxon>
        <taxon>Magnoliopsida</taxon>
        <taxon>eudicotyledons</taxon>
        <taxon>Gunneridae</taxon>
        <taxon>Pentapetalae</taxon>
        <taxon>asterids</taxon>
        <taxon>lamiids</taxon>
        <taxon>Solanales</taxon>
        <taxon>Solanaceae</taxon>
        <taxon>Solanoideae</taxon>
        <taxon>Solaneae</taxon>
        <taxon>Solanum</taxon>
        <taxon>Solanum subgen. Lycopersicon</taxon>
    </lineage>
</organism>
<keyword evidence="1" id="KW-0812">Transmembrane</keyword>
<dbReference type="Gramene" id="Solyc10g048150.2.1">
    <property type="protein sequence ID" value="Solyc10g048150.2.1"/>
    <property type="gene ID" value="Solyc10g048150.2"/>
</dbReference>
<proteinExistence type="predicted"/>
<protein>
    <submittedName>
        <fullName evidence="2">Uncharacterized protein</fullName>
    </submittedName>
</protein>
<sequence length="101" mass="11606">MLASRVILVFTIKYMASCLLFVKQFCLFIFLAYVSSSGKMDMHVFLLLCLPPDSSFIMIPYLHMEVTLFILLQGFCESIFLSSIGRTIGTSLQSFYRRLKL</sequence>
<keyword evidence="1" id="KW-0472">Membrane</keyword>
<accession>A0A3Q7IFL1</accession>
<reference evidence="2" key="2">
    <citation type="submission" date="2019-01" db="UniProtKB">
        <authorList>
            <consortium name="EnsemblPlants"/>
        </authorList>
    </citation>
    <scope>IDENTIFICATION</scope>
    <source>
        <strain evidence="2">cv. Heinz 1706</strain>
    </source>
</reference>
<name>A0A3Q7IFL1_SOLLC</name>
<dbReference type="PaxDb" id="4081-Solyc10g048150.1.1"/>